<organism evidence="1 2">
    <name type="scientific">Ovis ammon polii</name>
    <dbReference type="NCBI Taxonomy" id="230172"/>
    <lineage>
        <taxon>Eukaryota</taxon>
        <taxon>Metazoa</taxon>
        <taxon>Chordata</taxon>
        <taxon>Craniata</taxon>
        <taxon>Vertebrata</taxon>
        <taxon>Euteleostomi</taxon>
        <taxon>Mammalia</taxon>
        <taxon>Eutheria</taxon>
        <taxon>Laurasiatheria</taxon>
        <taxon>Artiodactyla</taxon>
        <taxon>Ruminantia</taxon>
        <taxon>Pecora</taxon>
        <taxon>Bovidae</taxon>
        <taxon>Caprinae</taxon>
        <taxon>Ovis</taxon>
    </lineage>
</organism>
<evidence type="ECO:0000313" key="1">
    <source>
        <dbReference type="EMBL" id="KAI4547741.1"/>
    </source>
</evidence>
<dbReference type="EMBL" id="JAKZEL010000001">
    <property type="protein sequence ID" value="KAI4547741.1"/>
    <property type="molecule type" value="Genomic_DNA"/>
</dbReference>
<keyword evidence="2" id="KW-1185">Reference proteome</keyword>
<accession>A0AAD4UM56</accession>
<name>A0AAD4UM56_OVIAM</name>
<reference evidence="1" key="1">
    <citation type="submission" date="2022-03" db="EMBL/GenBank/DDBJ databases">
        <title>Genomic analyses of argali, domestic sheep and their hybrids provide insights into chromosomal evolution, heterosis and genetic basis of agronomic traits.</title>
        <authorList>
            <person name="Li M."/>
        </authorList>
    </citation>
    <scope>NUCLEOTIDE SEQUENCE</scope>
    <source>
        <strain evidence="1">CAU-MHL-2022a</strain>
        <tissue evidence="1">Skin</tissue>
    </source>
</reference>
<sequence length="125" mass="13949">MQVSFHLLAGSPFASRGQALPGEEENFIFFPQWVRTHGHSKDISPFKIQLFFFFIRCLHFEFETLQTFGVAKVQVFWDIRGIQVFGTRLQQILIPGGSSGCLSLVAVYVKDPGGTLNVPEVAGDT</sequence>
<protein>
    <submittedName>
        <fullName evidence="1">Uncharacterized protein</fullName>
    </submittedName>
</protein>
<dbReference type="Proteomes" id="UP001214576">
    <property type="component" value="Unassembled WGS sequence"/>
</dbReference>
<gene>
    <name evidence="1" type="ORF">MG293_000071</name>
</gene>
<comment type="caution">
    <text evidence="1">The sequence shown here is derived from an EMBL/GenBank/DDBJ whole genome shotgun (WGS) entry which is preliminary data.</text>
</comment>
<dbReference type="AlphaFoldDB" id="A0AAD4UM56"/>
<proteinExistence type="predicted"/>
<evidence type="ECO:0000313" key="2">
    <source>
        <dbReference type="Proteomes" id="UP001214576"/>
    </source>
</evidence>